<evidence type="ECO:0000313" key="2">
    <source>
        <dbReference type="EMBL" id="KAF7627190.1"/>
    </source>
</evidence>
<reference evidence="2" key="1">
    <citation type="journal article" date="2020" name="Ecol. Evol.">
        <title>Genome structure and content of the rice root-knot nematode (Meloidogyne graminicola).</title>
        <authorList>
            <person name="Phan N.T."/>
            <person name="Danchin E.G.J."/>
            <person name="Klopp C."/>
            <person name="Perfus-Barbeoch L."/>
            <person name="Kozlowski D.K."/>
            <person name="Koutsovoulos G.D."/>
            <person name="Lopez-Roques C."/>
            <person name="Bouchez O."/>
            <person name="Zahm M."/>
            <person name="Besnard G."/>
            <person name="Bellafiore S."/>
        </authorList>
    </citation>
    <scope>NUCLEOTIDE SEQUENCE</scope>
    <source>
        <strain evidence="2">VN-18</strain>
    </source>
</reference>
<keyword evidence="1" id="KW-0812">Transmembrane</keyword>
<name>A0A8S9Z7L8_9BILA</name>
<dbReference type="EMBL" id="JABEBT010000163">
    <property type="protein sequence ID" value="KAF7627190.1"/>
    <property type="molecule type" value="Genomic_DNA"/>
</dbReference>
<gene>
    <name evidence="2" type="ORF">Mgra_00009554</name>
</gene>
<proteinExistence type="predicted"/>
<dbReference type="AlphaFoldDB" id="A0A8S9Z7L8"/>
<comment type="caution">
    <text evidence="2">The sequence shown here is derived from an EMBL/GenBank/DDBJ whole genome shotgun (WGS) entry which is preliminary data.</text>
</comment>
<accession>A0A8S9Z7L8</accession>
<keyword evidence="3" id="KW-1185">Reference proteome</keyword>
<protein>
    <submittedName>
        <fullName evidence="2">Uncharacterized protein</fullName>
    </submittedName>
</protein>
<evidence type="ECO:0000313" key="3">
    <source>
        <dbReference type="Proteomes" id="UP000605970"/>
    </source>
</evidence>
<organism evidence="2 3">
    <name type="scientific">Meloidogyne graminicola</name>
    <dbReference type="NCBI Taxonomy" id="189291"/>
    <lineage>
        <taxon>Eukaryota</taxon>
        <taxon>Metazoa</taxon>
        <taxon>Ecdysozoa</taxon>
        <taxon>Nematoda</taxon>
        <taxon>Chromadorea</taxon>
        <taxon>Rhabditida</taxon>
        <taxon>Tylenchina</taxon>
        <taxon>Tylenchomorpha</taxon>
        <taxon>Tylenchoidea</taxon>
        <taxon>Meloidogynidae</taxon>
        <taxon>Meloidogyninae</taxon>
        <taxon>Meloidogyne</taxon>
    </lineage>
</organism>
<feature type="transmembrane region" description="Helical" evidence="1">
    <location>
        <begin position="46"/>
        <end position="67"/>
    </location>
</feature>
<sequence length="82" mass="9766">MKMMSKSNKKFLTNYRAICYCIILKWETLGKWRSIKFKGKYLCQSVFLHGFLNKFVQSLVFILLISLNEIVKKIKWKIGKIS</sequence>
<keyword evidence="1" id="KW-0472">Membrane</keyword>
<keyword evidence="1" id="KW-1133">Transmembrane helix</keyword>
<evidence type="ECO:0000256" key="1">
    <source>
        <dbReference type="SAM" id="Phobius"/>
    </source>
</evidence>
<dbReference type="Proteomes" id="UP000605970">
    <property type="component" value="Unassembled WGS sequence"/>
</dbReference>